<organism evidence="11 12">
    <name type="scientific">Romeriopsis navalis LEGE 11480</name>
    <dbReference type="NCBI Taxonomy" id="2777977"/>
    <lineage>
        <taxon>Bacteria</taxon>
        <taxon>Bacillati</taxon>
        <taxon>Cyanobacteriota</taxon>
        <taxon>Cyanophyceae</taxon>
        <taxon>Leptolyngbyales</taxon>
        <taxon>Leptolyngbyaceae</taxon>
        <taxon>Romeriopsis</taxon>
        <taxon>Romeriopsis navalis</taxon>
    </lineage>
</organism>
<evidence type="ECO:0000256" key="10">
    <source>
        <dbReference type="SAM" id="Phobius"/>
    </source>
</evidence>
<evidence type="ECO:0000256" key="5">
    <source>
        <dbReference type="ARBA" id="ARBA00022989"/>
    </source>
</evidence>
<evidence type="ECO:0000256" key="4">
    <source>
        <dbReference type="ARBA" id="ARBA00022692"/>
    </source>
</evidence>
<evidence type="ECO:0000256" key="1">
    <source>
        <dbReference type="ARBA" id="ARBA00022475"/>
    </source>
</evidence>
<keyword evidence="9" id="KW-1208">Phospholipid metabolism</keyword>
<dbReference type="PANTHER" id="PTHR30309">
    <property type="entry name" value="INNER MEMBRANE PROTEIN YGIH"/>
    <property type="match status" value="1"/>
</dbReference>
<feature type="transmembrane region" description="Helical" evidence="10">
    <location>
        <begin position="90"/>
        <end position="110"/>
    </location>
</feature>
<feature type="transmembrane region" description="Helical" evidence="10">
    <location>
        <begin position="6"/>
        <end position="27"/>
    </location>
</feature>
<keyword evidence="12" id="KW-1185">Reference proteome</keyword>
<reference evidence="11" key="1">
    <citation type="submission" date="2020-10" db="EMBL/GenBank/DDBJ databases">
        <authorList>
            <person name="Castelo-Branco R."/>
            <person name="Eusebio N."/>
            <person name="Adriana R."/>
            <person name="Vieira A."/>
            <person name="Brugerolle De Fraissinette N."/>
            <person name="Rezende De Castro R."/>
            <person name="Schneider M.P."/>
            <person name="Vasconcelos V."/>
            <person name="Leao P.N."/>
        </authorList>
    </citation>
    <scope>NUCLEOTIDE SEQUENCE</scope>
    <source>
        <strain evidence="11">LEGE 11480</strain>
    </source>
</reference>
<dbReference type="PANTHER" id="PTHR30309:SF0">
    <property type="entry name" value="GLYCEROL-3-PHOSPHATE ACYLTRANSFERASE-RELATED"/>
    <property type="match status" value="1"/>
</dbReference>
<dbReference type="EMBL" id="JADEXQ010000150">
    <property type="protein sequence ID" value="MBE9033087.1"/>
    <property type="molecule type" value="Genomic_DNA"/>
</dbReference>
<name>A0A928VST1_9CYAN</name>
<keyword evidence="7 10" id="KW-0472">Membrane</keyword>
<dbReference type="Proteomes" id="UP000625316">
    <property type="component" value="Unassembled WGS sequence"/>
</dbReference>
<gene>
    <name evidence="11" type="ORF">IQ266_25450</name>
</gene>
<keyword evidence="2" id="KW-0444">Lipid biosynthesis</keyword>
<dbReference type="GO" id="GO:0043772">
    <property type="term" value="F:acyl-phosphate glycerol-3-phosphate acyltransferase activity"/>
    <property type="evidence" value="ECO:0007669"/>
    <property type="project" value="InterPro"/>
</dbReference>
<feature type="non-terminal residue" evidence="11">
    <location>
        <position position="166"/>
    </location>
</feature>
<evidence type="ECO:0000256" key="2">
    <source>
        <dbReference type="ARBA" id="ARBA00022516"/>
    </source>
</evidence>
<feature type="transmembrane region" description="Helical" evidence="10">
    <location>
        <begin position="58"/>
        <end position="78"/>
    </location>
</feature>
<dbReference type="HAMAP" id="MF_01043">
    <property type="entry name" value="PlsY"/>
    <property type="match status" value="1"/>
</dbReference>
<dbReference type="GO" id="GO:0008654">
    <property type="term" value="P:phospholipid biosynthetic process"/>
    <property type="evidence" value="ECO:0007669"/>
    <property type="project" value="UniProtKB-KW"/>
</dbReference>
<comment type="caution">
    <text evidence="11">The sequence shown here is derived from an EMBL/GenBank/DDBJ whole genome shotgun (WGS) entry which is preliminary data.</text>
</comment>
<evidence type="ECO:0000313" key="12">
    <source>
        <dbReference type="Proteomes" id="UP000625316"/>
    </source>
</evidence>
<keyword evidence="3" id="KW-0808">Transferase</keyword>
<dbReference type="AlphaFoldDB" id="A0A928VST1"/>
<evidence type="ECO:0000256" key="8">
    <source>
        <dbReference type="ARBA" id="ARBA00023209"/>
    </source>
</evidence>
<keyword evidence="4 10" id="KW-0812">Transmembrane</keyword>
<keyword evidence="5 10" id="KW-1133">Transmembrane helix</keyword>
<sequence>MNPTLANVLLLVAAYFLGAFPTGYLLCKSLKGIDIRTVGSGSTGATNVLRTLGKPAGITVFVIDVLKGVAAILLARAFAVPDGFGSPDVVIVLAGLLGVIGHSKPIWLGFKGGKSVAIGLGIILAMDWRVGLSAFGIFLLSLALTRIVSVSSIAAAAGLMILMVVF</sequence>
<dbReference type="Pfam" id="PF02660">
    <property type="entry name" value="G3P_acyltransf"/>
    <property type="match status" value="1"/>
</dbReference>
<dbReference type="RefSeq" id="WP_264327899.1">
    <property type="nucleotide sequence ID" value="NZ_JADEXQ010000150.1"/>
</dbReference>
<keyword evidence="6" id="KW-0443">Lipid metabolism</keyword>
<dbReference type="InterPro" id="IPR003811">
    <property type="entry name" value="G3P_acylTferase_PlsY"/>
</dbReference>
<feature type="transmembrane region" description="Helical" evidence="10">
    <location>
        <begin position="147"/>
        <end position="165"/>
    </location>
</feature>
<evidence type="ECO:0000256" key="3">
    <source>
        <dbReference type="ARBA" id="ARBA00022679"/>
    </source>
</evidence>
<evidence type="ECO:0000313" key="11">
    <source>
        <dbReference type="EMBL" id="MBE9033087.1"/>
    </source>
</evidence>
<protein>
    <submittedName>
        <fullName evidence="11">Glycerol-3-phosphate acyltransferase</fullName>
    </submittedName>
</protein>
<accession>A0A928VST1</accession>
<dbReference type="GO" id="GO:0005886">
    <property type="term" value="C:plasma membrane"/>
    <property type="evidence" value="ECO:0007669"/>
    <property type="project" value="InterPro"/>
</dbReference>
<evidence type="ECO:0000256" key="7">
    <source>
        <dbReference type="ARBA" id="ARBA00023136"/>
    </source>
</evidence>
<keyword evidence="8" id="KW-0594">Phospholipid biosynthesis</keyword>
<proteinExistence type="inferred from homology"/>
<keyword evidence="1" id="KW-1003">Cell membrane</keyword>
<evidence type="ECO:0000256" key="9">
    <source>
        <dbReference type="ARBA" id="ARBA00023264"/>
    </source>
</evidence>
<keyword evidence="11" id="KW-0012">Acyltransferase</keyword>
<evidence type="ECO:0000256" key="6">
    <source>
        <dbReference type="ARBA" id="ARBA00023098"/>
    </source>
</evidence>
<feature type="transmembrane region" description="Helical" evidence="10">
    <location>
        <begin position="117"/>
        <end position="141"/>
    </location>
</feature>
<dbReference type="SMART" id="SM01207">
    <property type="entry name" value="G3P_acyltransf"/>
    <property type="match status" value="1"/>
</dbReference>